<dbReference type="CDD" id="cd02042">
    <property type="entry name" value="ParAB_family"/>
    <property type="match status" value="1"/>
</dbReference>
<reference evidence="2" key="1">
    <citation type="journal article" date="2014" name="Front. Microbiol.">
        <title>High frequency of phylogenetically diverse reductive dehalogenase-homologous genes in deep subseafloor sedimentary metagenomes.</title>
        <authorList>
            <person name="Kawai M."/>
            <person name="Futagami T."/>
            <person name="Toyoda A."/>
            <person name="Takaki Y."/>
            <person name="Nishi S."/>
            <person name="Hori S."/>
            <person name="Arai W."/>
            <person name="Tsubouchi T."/>
            <person name="Morono Y."/>
            <person name="Uchiyama I."/>
            <person name="Ito T."/>
            <person name="Fujiyama A."/>
            <person name="Inagaki F."/>
            <person name="Takami H."/>
        </authorList>
    </citation>
    <scope>NUCLEOTIDE SEQUENCE</scope>
    <source>
        <strain evidence="2">Expedition CK06-06</strain>
    </source>
</reference>
<dbReference type="SUPFAM" id="SSF52540">
    <property type="entry name" value="P-loop containing nucleoside triphosphate hydrolases"/>
    <property type="match status" value="1"/>
</dbReference>
<dbReference type="InterPro" id="IPR027417">
    <property type="entry name" value="P-loop_NTPase"/>
</dbReference>
<dbReference type="PANTHER" id="PTHR13696">
    <property type="entry name" value="P-LOOP CONTAINING NUCLEOSIDE TRIPHOSPHATE HYDROLASE"/>
    <property type="match status" value="1"/>
</dbReference>
<proteinExistence type="predicted"/>
<feature type="non-terminal residue" evidence="2">
    <location>
        <position position="1"/>
    </location>
</feature>
<comment type="caution">
    <text evidence="2">The sequence shown here is derived from an EMBL/GenBank/DDBJ whole genome shotgun (WGS) entry which is preliminary data.</text>
</comment>
<dbReference type="PANTHER" id="PTHR13696:SF98">
    <property type="entry name" value="PLASMID PARTITION PROTEIN A"/>
    <property type="match status" value="1"/>
</dbReference>
<protein>
    <recommendedName>
        <fullName evidence="1">AAA domain-containing protein</fullName>
    </recommendedName>
</protein>
<dbReference type="AlphaFoldDB" id="X0ULI0"/>
<dbReference type="InterPro" id="IPR050678">
    <property type="entry name" value="DNA_Partitioning_ATPase"/>
</dbReference>
<feature type="domain" description="AAA" evidence="1">
    <location>
        <begin position="12"/>
        <end position="68"/>
    </location>
</feature>
<gene>
    <name evidence="2" type="ORF">S01H1_41723</name>
</gene>
<organism evidence="2">
    <name type="scientific">marine sediment metagenome</name>
    <dbReference type="NCBI Taxonomy" id="412755"/>
    <lineage>
        <taxon>unclassified sequences</taxon>
        <taxon>metagenomes</taxon>
        <taxon>ecological metagenomes</taxon>
    </lineage>
</organism>
<dbReference type="InterPro" id="IPR025669">
    <property type="entry name" value="AAA_dom"/>
</dbReference>
<dbReference type="Pfam" id="PF13614">
    <property type="entry name" value="AAA_31"/>
    <property type="match status" value="1"/>
</dbReference>
<dbReference type="Gene3D" id="3.40.50.300">
    <property type="entry name" value="P-loop containing nucleotide triphosphate hydrolases"/>
    <property type="match status" value="1"/>
</dbReference>
<name>X0ULI0_9ZZZZ</name>
<sequence>FTHEKLVIPAQEDGFDYVVVDTSPSVGELQVQALWASDGVLIPCSVDYLASDGVISIINTLKRIHEEFDWHGNIMSVLPTFYDDVTRESKATLEDLRQNFSSYILNPIHRATILRECAVEGRTIFELAPHSRAARQYGDLVDFILKWNRETG</sequence>
<accession>X0ULI0</accession>
<evidence type="ECO:0000259" key="1">
    <source>
        <dbReference type="Pfam" id="PF13614"/>
    </source>
</evidence>
<evidence type="ECO:0000313" key="2">
    <source>
        <dbReference type="EMBL" id="GAG01213.1"/>
    </source>
</evidence>
<dbReference type="EMBL" id="BARS01026478">
    <property type="protein sequence ID" value="GAG01213.1"/>
    <property type="molecule type" value="Genomic_DNA"/>
</dbReference>